<keyword evidence="1" id="KW-0285">Flavoprotein</keyword>
<dbReference type="Pfam" id="PF00296">
    <property type="entry name" value="Bac_luciferase"/>
    <property type="match status" value="1"/>
</dbReference>
<keyword evidence="4 6" id="KW-0503">Monooxygenase</keyword>
<dbReference type="GO" id="GO:0046306">
    <property type="term" value="P:alkanesulfonate catabolic process"/>
    <property type="evidence" value="ECO:0007669"/>
    <property type="project" value="TreeGrafter"/>
</dbReference>
<name>A0A239FU42_9ACTN</name>
<dbReference type="NCBIfam" id="TIGR03560">
    <property type="entry name" value="F420_Rv1855c"/>
    <property type="match status" value="1"/>
</dbReference>
<evidence type="ECO:0000256" key="2">
    <source>
        <dbReference type="ARBA" id="ARBA00022643"/>
    </source>
</evidence>
<evidence type="ECO:0000259" key="5">
    <source>
        <dbReference type="Pfam" id="PF00296"/>
    </source>
</evidence>
<dbReference type="RefSeq" id="WP_089297446.1">
    <property type="nucleotide sequence ID" value="NZ_BOMU01000086.1"/>
</dbReference>
<dbReference type="InterPro" id="IPR050172">
    <property type="entry name" value="SsuD_RutA_monooxygenase"/>
</dbReference>
<dbReference type="SUPFAM" id="SSF51679">
    <property type="entry name" value="Bacterial luciferase-like"/>
    <property type="match status" value="1"/>
</dbReference>
<keyword evidence="7" id="KW-1185">Reference proteome</keyword>
<protein>
    <submittedName>
        <fullName evidence="6">Alkanesulfonate monooxygenase</fullName>
    </submittedName>
</protein>
<keyword evidence="2" id="KW-0288">FMN</keyword>
<evidence type="ECO:0000313" key="7">
    <source>
        <dbReference type="Proteomes" id="UP000198415"/>
    </source>
</evidence>
<evidence type="ECO:0000256" key="4">
    <source>
        <dbReference type="ARBA" id="ARBA00023033"/>
    </source>
</evidence>
<keyword evidence="3" id="KW-0560">Oxidoreductase</keyword>
<dbReference type="InterPro" id="IPR036661">
    <property type="entry name" value="Luciferase-like_sf"/>
</dbReference>
<reference evidence="6 7" key="1">
    <citation type="submission" date="2017-06" db="EMBL/GenBank/DDBJ databases">
        <authorList>
            <person name="Kim H.J."/>
            <person name="Triplett B.A."/>
        </authorList>
    </citation>
    <scope>NUCLEOTIDE SEQUENCE [LARGE SCALE GENOMIC DNA]</scope>
    <source>
        <strain evidence="6 7">DSM 43151</strain>
    </source>
</reference>
<dbReference type="OrthoDB" id="143323at2"/>
<dbReference type="PANTHER" id="PTHR42847:SF8">
    <property type="entry name" value="CONSERVED PROTEIN"/>
    <property type="match status" value="1"/>
</dbReference>
<dbReference type="InterPro" id="IPR011251">
    <property type="entry name" value="Luciferase-like_dom"/>
</dbReference>
<evidence type="ECO:0000256" key="3">
    <source>
        <dbReference type="ARBA" id="ARBA00023002"/>
    </source>
</evidence>
<dbReference type="Proteomes" id="UP000198415">
    <property type="component" value="Unassembled WGS sequence"/>
</dbReference>
<dbReference type="EMBL" id="FZNR01000019">
    <property type="protein sequence ID" value="SNS60310.1"/>
    <property type="molecule type" value="Genomic_DNA"/>
</dbReference>
<dbReference type="InterPro" id="IPR019952">
    <property type="entry name" value="F420_OxRdatse_Rv1855c_pred"/>
</dbReference>
<gene>
    <name evidence="6" type="ORF">SAMN06264365_11948</name>
</gene>
<sequence length="286" mass="31185">MELGLHIADFTWSDGPARLGPALAGHVRAAEDAGIARITVMDHFWQITGVGPVDHEMLEAYATLGFIAAHTTRARLHALVTGVTYREPGLLAKQISTLDVLSGGRVGLGIGAAWNDEESTGLGFAFPPASERFERLEETIQICLQMWSDSDSEFKGRHYQLGRTLNVPQSIQRPRPYLMIGGGGEKKTLRLVARYADACNLGGDAEVLAHKLNVLRQHCDAVGRDYDEIEKTGIFAMDPATTTDDIVRKVDELRGLGFTVAYIYARDITDRASIIGRVGAAVPRLT</sequence>
<evidence type="ECO:0000313" key="6">
    <source>
        <dbReference type="EMBL" id="SNS60310.1"/>
    </source>
</evidence>
<dbReference type="Gene3D" id="3.20.20.30">
    <property type="entry name" value="Luciferase-like domain"/>
    <property type="match status" value="1"/>
</dbReference>
<feature type="domain" description="Luciferase-like" evidence="5">
    <location>
        <begin position="23"/>
        <end position="250"/>
    </location>
</feature>
<dbReference type="AlphaFoldDB" id="A0A239FU42"/>
<accession>A0A239FU42</accession>
<organism evidence="6 7">
    <name type="scientific">Actinoplanes regularis</name>
    <dbReference type="NCBI Taxonomy" id="52697"/>
    <lineage>
        <taxon>Bacteria</taxon>
        <taxon>Bacillati</taxon>
        <taxon>Actinomycetota</taxon>
        <taxon>Actinomycetes</taxon>
        <taxon>Micromonosporales</taxon>
        <taxon>Micromonosporaceae</taxon>
        <taxon>Actinoplanes</taxon>
    </lineage>
</organism>
<dbReference type="GO" id="GO:0008726">
    <property type="term" value="F:alkanesulfonate monooxygenase activity"/>
    <property type="evidence" value="ECO:0007669"/>
    <property type="project" value="TreeGrafter"/>
</dbReference>
<proteinExistence type="predicted"/>
<dbReference type="PANTHER" id="PTHR42847">
    <property type="entry name" value="ALKANESULFONATE MONOOXYGENASE"/>
    <property type="match status" value="1"/>
</dbReference>
<evidence type="ECO:0000256" key="1">
    <source>
        <dbReference type="ARBA" id="ARBA00022630"/>
    </source>
</evidence>